<name>A0AAU7CX47_9BACT</name>
<dbReference type="PANTHER" id="PTHR28255">
    <property type="match status" value="1"/>
</dbReference>
<evidence type="ECO:0000313" key="2">
    <source>
        <dbReference type="EMBL" id="XBH10069.1"/>
    </source>
</evidence>
<dbReference type="PIRSF" id="PIRSF008757">
    <property type="entry name" value="UCP008757"/>
    <property type="match status" value="1"/>
</dbReference>
<dbReference type="InterPro" id="IPR038084">
    <property type="entry name" value="PduO/GlcC-like_sf"/>
</dbReference>
<dbReference type="Pfam" id="PF03928">
    <property type="entry name" value="HbpS-like"/>
    <property type="match status" value="1"/>
</dbReference>
<accession>A0AAU7CX47</accession>
<dbReference type="AlphaFoldDB" id="A0AAU7CX47"/>
<organism evidence="2">
    <name type="scientific">Edaphobacter paludis</name>
    <dbReference type="NCBI Taxonomy" id="3035702"/>
    <lineage>
        <taxon>Bacteria</taxon>
        <taxon>Pseudomonadati</taxon>
        <taxon>Acidobacteriota</taxon>
        <taxon>Terriglobia</taxon>
        <taxon>Terriglobales</taxon>
        <taxon>Acidobacteriaceae</taxon>
        <taxon>Edaphobacter</taxon>
    </lineage>
</organism>
<dbReference type="SUPFAM" id="SSF143744">
    <property type="entry name" value="GlcG-like"/>
    <property type="match status" value="1"/>
</dbReference>
<dbReference type="HAMAP" id="MF_00761">
    <property type="entry name" value="UPF0303"/>
    <property type="match status" value="1"/>
</dbReference>
<gene>
    <name evidence="2" type="ORF">P4G45_16535</name>
</gene>
<dbReference type="EMBL" id="CP121194">
    <property type="protein sequence ID" value="XBH10069.1"/>
    <property type="molecule type" value="Genomic_DNA"/>
</dbReference>
<comment type="similarity">
    <text evidence="1">Belongs to the UPF0303 family.</text>
</comment>
<reference evidence="2" key="1">
    <citation type="submission" date="2023-03" db="EMBL/GenBank/DDBJ databases">
        <title>Edaphobacter sp.</title>
        <authorList>
            <person name="Huber K.J."/>
            <person name="Papendorf J."/>
            <person name="Pilke C."/>
            <person name="Bunk B."/>
            <person name="Sproeer C."/>
            <person name="Pester M."/>
        </authorList>
    </citation>
    <scope>NUCLEOTIDE SEQUENCE</scope>
    <source>
        <strain evidence="2">DSM 109919</strain>
    </source>
</reference>
<evidence type="ECO:0000256" key="1">
    <source>
        <dbReference type="HAMAP-Rule" id="MF_00761"/>
    </source>
</evidence>
<dbReference type="Gene3D" id="3.30.450.150">
    <property type="entry name" value="Haem-degrading domain"/>
    <property type="match status" value="1"/>
</dbReference>
<dbReference type="InterPro" id="IPR005624">
    <property type="entry name" value="PduO/GlcC-like"/>
</dbReference>
<dbReference type="KEGG" id="epl:P4G45_16535"/>
<dbReference type="NCBIfam" id="NF002696">
    <property type="entry name" value="PRK02487.1-5"/>
    <property type="match status" value="1"/>
</dbReference>
<protein>
    <recommendedName>
        <fullName evidence="1">UPF0303 protein P4G45_16535</fullName>
    </recommendedName>
</protein>
<dbReference type="PANTHER" id="PTHR28255:SF1">
    <property type="entry name" value="UPF0303 PROTEIN YBR137W"/>
    <property type="match status" value="1"/>
</dbReference>
<proteinExistence type="inferred from homology"/>
<dbReference type="RefSeq" id="WP_348267575.1">
    <property type="nucleotide sequence ID" value="NZ_CP121194.1"/>
</dbReference>
<dbReference type="InterPro" id="IPR010371">
    <property type="entry name" value="YBR137W-like"/>
</dbReference>
<sequence>MALTDTSEDLAAIARQEAKLIFPTFDAETAWRLGTSLRELAVARGHAIVIDIRRFGHPHQPLFYTALAGTTPDNARWVEHKSNVVARFHRSSYQVGLYLKHNNTTLVEKYSLSDSEYATHGGSFPIHVAGAGIIGSVTVSGLPQREDHNLVVEALCHELRLDHDKLRLPG</sequence>